<evidence type="ECO:0000259" key="1">
    <source>
        <dbReference type="Pfam" id="PF08241"/>
    </source>
</evidence>
<keyword evidence="2" id="KW-0489">Methyltransferase</keyword>
<dbReference type="eggNOG" id="COG2226">
    <property type="taxonomic scope" value="Bacteria"/>
</dbReference>
<dbReference type="Gene3D" id="3.40.50.150">
    <property type="entry name" value="Vaccinia Virus protein VP39"/>
    <property type="match status" value="1"/>
</dbReference>
<sequence length="258" mass="30262">MSKYATTEITSAEIPSDNPVHQRLYFPYEEAAKIISGRVLELGCGWGRGVEKLIQSCDHFTGLDKNEPLIKALQEKYPDHYFNTVDLPYLNEFADNSFDFVVTFQVIEHIQDDHKFLQEAWRVLKPGGKILLTTVNKDYSLSRNPWHVREYRTEELKSLMKKYFSSLDAKGVGGNDKVWAYYEQNKASVHRIMRWDIFDLQHRLPAWMLRIPYEILNRFNRNQLLAEPGSLAAEINWDDHYLSDEPEKCIDYFFVGTK</sequence>
<reference key="1">
    <citation type="submission" date="2010-11" db="EMBL/GenBank/DDBJ databases">
        <title>The complete genome of Leadbetterella byssophila DSM 17132.</title>
        <authorList>
            <consortium name="US DOE Joint Genome Institute (JGI-PGF)"/>
            <person name="Lucas S."/>
            <person name="Copeland A."/>
            <person name="Lapidus A."/>
            <person name="Glavina del Rio T."/>
            <person name="Dalin E."/>
            <person name="Tice H."/>
            <person name="Bruce D."/>
            <person name="Goodwin L."/>
            <person name="Pitluck S."/>
            <person name="Kyrpides N."/>
            <person name="Mavromatis K."/>
            <person name="Ivanova N."/>
            <person name="Teshima H."/>
            <person name="Brettin T."/>
            <person name="Detter J.C."/>
            <person name="Han C."/>
            <person name="Tapia R."/>
            <person name="Land M."/>
            <person name="Hauser L."/>
            <person name="Markowitz V."/>
            <person name="Cheng J.-F."/>
            <person name="Hugenholtz P."/>
            <person name="Woyke T."/>
            <person name="Wu D."/>
            <person name="Tindall B."/>
            <person name="Pomrenke H.G."/>
            <person name="Brambilla E."/>
            <person name="Klenk H.-P."/>
            <person name="Eisen J.A."/>
        </authorList>
    </citation>
    <scope>NUCLEOTIDE SEQUENCE [LARGE SCALE GENOMIC DNA]</scope>
    <source>
        <strain>DSM 17132</strain>
    </source>
</reference>
<dbReference type="EMBL" id="CP002305">
    <property type="protein sequence ID" value="ADQ16598.1"/>
    <property type="molecule type" value="Genomic_DNA"/>
</dbReference>
<dbReference type="CDD" id="cd02440">
    <property type="entry name" value="AdoMet_MTases"/>
    <property type="match status" value="1"/>
</dbReference>
<dbReference type="AlphaFoldDB" id="E4RR03"/>
<dbReference type="RefSeq" id="WP_013407649.1">
    <property type="nucleotide sequence ID" value="NC_014655.1"/>
</dbReference>
<accession>E4RR03</accession>
<dbReference type="STRING" id="649349.Lbys_0850"/>
<keyword evidence="2" id="KW-0808">Transferase</keyword>
<dbReference type="PANTHER" id="PTHR42912">
    <property type="entry name" value="METHYLTRANSFERASE"/>
    <property type="match status" value="1"/>
</dbReference>
<reference evidence="2 3" key="2">
    <citation type="journal article" date="2011" name="Stand. Genomic Sci.">
        <title>Complete genome sequence of Leadbetterella byssophila type strain (4M15).</title>
        <authorList>
            <person name="Abt B."/>
            <person name="Teshima H."/>
            <person name="Lucas S."/>
            <person name="Lapidus A."/>
            <person name="Del Rio T.G."/>
            <person name="Nolan M."/>
            <person name="Tice H."/>
            <person name="Cheng J.F."/>
            <person name="Pitluck S."/>
            <person name="Liolios K."/>
            <person name="Pagani I."/>
            <person name="Ivanova N."/>
            <person name="Mavromatis K."/>
            <person name="Pati A."/>
            <person name="Tapia R."/>
            <person name="Han C."/>
            <person name="Goodwin L."/>
            <person name="Chen A."/>
            <person name="Palaniappan K."/>
            <person name="Land M."/>
            <person name="Hauser L."/>
            <person name="Chang Y.J."/>
            <person name="Jeffries C.D."/>
            <person name="Rohde M."/>
            <person name="Goker M."/>
            <person name="Tindall B.J."/>
            <person name="Detter J.C."/>
            <person name="Woyke T."/>
            <person name="Bristow J."/>
            <person name="Eisen J.A."/>
            <person name="Markowitz V."/>
            <person name="Hugenholtz P."/>
            <person name="Klenk H.P."/>
            <person name="Kyrpides N.C."/>
        </authorList>
    </citation>
    <scope>NUCLEOTIDE SEQUENCE [LARGE SCALE GENOMIC DNA]</scope>
    <source>
        <strain evidence="3">DSM 17132 / JCM 16389 / KACC 11308 / NBRC 106382 / 4M15</strain>
    </source>
</reference>
<dbReference type="Proteomes" id="UP000007435">
    <property type="component" value="Chromosome"/>
</dbReference>
<dbReference type="SUPFAM" id="SSF53335">
    <property type="entry name" value="S-adenosyl-L-methionine-dependent methyltransferases"/>
    <property type="match status" value="1"/>
</dbReference>
<name>E4RR03_LEAB4</name>
<protein>
    <submittedName>
        <fullName evidence="2">Methyltransferase type 11</fullName>
    </submittedName>
</protein>
<dbReference type="OrthoDB" id="3896938at2"/>
<dbReference type="InterPro" id="IPR029063">
    <property type="entry name" value="SAM-dependent_MTases_sf"/>
</dbReference>
<dbReference type="GO" id="GO:0032259">
    <property type="term" value="P:methylation"/>
    <property type="evidence" value="ECO:0007669"/>
    <property type="project" value="UniProtKB-KW"/>
</dbReference>
<dbReference type="HOGENOM" id="CLU_1076543_0_0_10"/>
<feature type="domain" description="Methyltransferase type 11" evidence="1">
    <location>
        <begin position="40"/>
        <end position="131"/>
    </location>
</feature>
<evidence type="ECO:0000313" key="3">
    <source>
        <dbReference type="Proteomes" id="UP000007435"/>
    </source>
</evidence>
<gene>
    <name evidence="2" type="ordered locus">Lbys_0850</name>
</gene>
<dbReference type="KEGG" id="lby:Lbys_0850"/>
<keyword evidence="3" id="KW-1185">Reference proteome</keyword>
<dbReference type="InterPro" id="IPR050508">
    <property type="entry name" value="Methyltransf_Superfamily"/>
</dbReference>
<organism evidence="2 3">
    <name type="scientific">Leadbetterella byssophila (strain DSM 17132 / JCM 16389 / KACC 11308 / NBRC 106382 / 4M15)</name>
    <dbReference type="NCBI Taxonomy" id="649349"/>
    <lineage>
        <taxon>Bacteria</taxon>
        <taxon>Pseudomonadati</taxon>
        <taxon>Bacteroidota</taxon>
        <taxon>Cytophagia</taxon>
        <taxon>Cytophagales</taxon>
        <taxon>Leadbetterellaceae</taxon>
        <taxon>Leadbetterella</taxon>
    </lineage>
</organism>
<dbReference type="Pfam" id="PF08241">
    <property type="entry name" value="Methyltransf_11"/>
    <property type="match status" value="1"/>
</dbReference>
<proteinExistence type="predicted"/>
<evidence type="ECO:0000313" key="2">
    <source>
        <dbReference type="EMBL" id="ADQ16598.1"/>
    </source>
</evidence>
<dbReference type="GO" id="GO:0008757">
    <property type="term" value="F:S-adenosylmethionine-dependent methyltransferase activity"/>
    <property type="evidence" value="ECO:0007669"/>
    <property type="project" value="InterPro"/>
</dbReference>
<dbReference type="InterPro" id="IPR013216">
    <property type="entry name" value="Methyltransf_11"/>
</dbReference>